<dbReference type="PANTHER" id="PTHR33446:SF2">
    <property type="entry name" value="PROTEIN TONB"/>
    <property type="match status" value="1"/>
</dbReference>
<dbReference type="SUPFAM" id="SSF74653">
    <property type="entry name" value="TolA/TonB C-terminal domain"/>
    <property type="match status" value="1"/>
</dbReference>
<organism evidence="12 13">
    <name type="scientific">Undibacterium aquatile</name>
    <dbReference type="NCBI Taxonomy" id="1537398"/>
    <lineage>
        <taxon>Bacteria</taxon>
        <taxon>Pseudomonadati</taxon>
        <taxon>Pseudomonadota</taxon>
        <taxon>Betaproteobacteria</taxon>
        <taxon>Burkholderiales</taxon>
        <taxon>Oxalobacteraceae</taxon>
        <taxon>Undibacterium</taxon>
    </lineage>
</organism>
<dbReference type="InterPro" id="IPR051045">
    <property type="entry name" value="TonB-dependent_transducer"/>
</dbReference>
<keyword evidence="8" id="KW-1133">Transmembrane helix</keyword>
<evidence type="ECO:0000256" key="9">
    <source>
        <dbReference type="ARBA" id="ARBA00023136"/>
    </source>
</evidence>
<dbReference type="Gene3D" id="3.30.1150.10">
    <property type="match status" value="1"/>
</dbReference>
<keyword evidence="7" id="KW-0653">Protein transport</keyword>
<keyword evidence="5" id="KW-0997">Cell inner membrane</keyword>
<reference evidence="12 13" key="1">
    <citation type="submission" date="2020-08" db="EMBL/GenBank/DDBJ databases">
        <title>Novel species isolated from subtropical streams in China.</title>
        <authorList>
            <person name="Lu H."/>
        </authorList>
    </citation>
    <scope>NUCLEOTIDE SEQUENCE [LARGE SCALE GENOMIC DNA]</scope>
    <source>
        <strain evidence="12 13">CCTCC AB 2015119</strain>
    </source>
</reference>
<protein>
    <submittedName>
        <fullName evidence="12">TonB family protein</fullName>
    </submittedName>
</protein>
<keyword evidence="6" id="KW-0812">Transmembrane</keyword>
<dbReference type="PANTHER" id="PTHR33446">
    <property type="entry name" value="PROTEIN TONB-RELATED"/>
    <property type="match status" value="1"/>
</dbReference>
<evidence type="ECO:0000256" key="2">
    <source>
        <dbReference type="ARBA" id="ARBA00006555"/>
    </source>
</evidence>
<dbReference type="InterPro" id="IPR006260">
    <property type="entry name" value="TonB/TolA_C"/>
</dbReference>
<dbReference type="InterPro" id="IPR037682">
    <property type="entry name" value="TonB_C"/>
</dbReference>
<comment type="caution">
    <text evidence="12">The sequence shown here is derived from an EMBL/GenBank/DDBJ whole genome shotgun (WGS) entry which is preliminary data.</text>
</comment>
<keyword evidence="13" id="KW-1185">Reference proteome</keyword>
<dbReference type="Proteomes" id="UP000637632">
    <property type="component" value="Unassembled WGS sequence"/>
</dbReference>
<keyword evidence="10" id="KW-0732">Signal</keyword>
<dbReference type="PROSITE" id="PS52015">
    <property type="entry name" value="TONB_CTD"/>
    <property type="match status" value="1"/>
</dbReference>
<dbReference type="RefSeq" id="WP_190479801.1">
    <property type="nucleotide sequence ID" value="NZ_JACOFT010000004.1"/>
</dbReference>
<evidence type="ECO:0000313" key="12">
    <source>
        <dbReference type="EMBL" id="MBC3812162.1"/>
    </source>
</evidence>
<name>A0ABR6XGY0_9BURK</name>
<proteinExistence type="inferred from homology"/>
<keyword evidence="4" id="KW-1003">Cell membrane</keyword>
<dbReference type="Pfam" id="PF03544">
    <property type="entry name" value="TonB_C"/>
    <property type="match status" value="1"/>
</dbReference>
<accession>A0ABR6XGY0</accession>
<evidence type="ECO:0000256" key="1">
    <source>
        <dbReference type="ARBA" id="ARBA00004383"/>
    </source>
</evidence>
<evidence type="ECO:0000256" key="4">
    <source>
        <dbReference type="ARBA" id="ARBA00022475"/>
    </source>
</evidence>
<feature type="chain" id="PRO_5045484350" evidence="10">
    <location>
        <begin position="21"/>
        <end position="230"/>
    </location>
</feature>
<dbReference type="EMBL" id="JACOFT010000004">
    <property type="protein sequence ID" value="MBC3812162.1"/>
    <property type="molecule type" value="Genomic_DNA"/>
</dbReference>
<keyword evidence="3" id="KW-0813">Transport</keyword>
<evidence type="ECO:0000256" key="5">
    <source>
        <dbReference type="ARBA" id="ARBA00022519"/>
    </source>
</evidence>
<evidence type="ECO:0000256" key="10">
    <source>
        <dbReference type="SAM" id="SignalP"/>
    </source>
</evidence>
<evidence type="ECO:0000256" key="3">
    <source>
        <dbReference type="ARBA" id="ARBA00022448"/>
    </source>
</evidence>
<dbReference type="NCBIfam" id="TIGR01352">
    <property type="entry name" value="tonB_Cterm"/>
    <property type="match status" value="1"/>
</dbReference>
<evidence type="ECO:0000259" key="11">
    <source>
        <dbReference type="PROSITE" id="PS52015"/>
    </source>
</evidence>
<evidence type="ECO:0000256" key="7">
    <source>
        <dbReference type="ARBA" id="ARBA00022927"/>
    </source>
</evidence>
<evidence type="ECO:0000256" key="8">
    <source>
        <dbReference type="ARBA" id="ARBA00022989"/>
    </source>
</evidence>
<evidence type="ECO:0000256" key="6">
    <source>
        <dbReference type="ARBA" id="ARBA00022692"/>
    </source>
</evidence>
<keyword evidence="9" id="KW-0472">Membrane</keyword>
<evidence type="ECO:0000313" key="13">
    <source>
        <dbReference type="Proteomes" id="UP000637632"/>
    </source>
</evidence>
<sequence>MKKIALLFSLLLTFASLSFATPPAQENPISASPADNAPDSQSYPLLFLRCAPINYPKYALRYELQGDTTISAIADADGKVISAEIAQSSGWRILDDAVLQAVQNCKVLDQPDMEKTPLKGTFKWRISGIDYQPPQLIAASCATSDAVHIASDEEKERGIVIGVYLDKKGVVKKMTLEWSSGTASDMEAIRLLKSCQFLPAQDAKKTLESAISIRLIADVKSKIHRDYSQF</sequence>
<comment type="similarity">
    <text evidence="2">Belongs to the TonB family.</text>
</comment>
<feature type="signal peptide" evidence="10">
    <location>
        <begin position="1"/>
        <end position="20"/>
    </location>
</feature>
<feature type="domain" description="TonB C-terminal" evidence="11">
    <location>
        <begin position="40"/>
        <end position="133"/>
    </location>
</feature>
<comment type="subcellular location">
    <subcellularLocation>
        <location evidence="1">Cell inner membrane</location>
        <topology evidence="1">Single-pass membrane protein</topology>
        <orientation evidence="1">Periplasmic side</orientation>
    </subcellularLocation>
</comment>
<gene>
    <name evidence="12" type="ORF">H8K26_11975</name>
</gene>